<protein>
    <submittedName>
        <fullName evidence="3">Uncharacterized protein</fullName>
    </submittedName>
</protein>
<feature type="region of interest" description="Disordered" evidence="1">
    <location>
        <begin position="1"/>
        <end position="40"/>
    </location>
</feature>
<dbReference type="EMBL" id="KZ805369">
    <property type="protein sequence ID" value="PVI00708.1"/>
    <property type="molecule type" value="Genomic_DNA"/>
</dbReference>
<feature type="region of interest" description="Disordered" evidence="1">
    <location>
        <begin position="351"/>
        <end position="370"/>
    </location>
</feature>
<proteinExistence type="predicted"/>
<evidence type="ECO:0000313" key="4">
    <source>
        <dbReference type="Proteomes" id="UP000244855"/>
    </source>
</evidence>
<keyword evidence="2" id="KW-0472">Membrane</keyword>
<feature type="compositionally biased region" description="Polar residues" evidence="1">
    <location>
        <begin position="264"/>
        <end position="290"/>
    </location>
</feature>
<sequence>MTTTSGSPFRGSAHPRFLALKTPTPNTKRSLVNKRDTDPSPTPAASFIFASDVSPTPTASFSSAADVSASDFKFQAYSNPCIIPSTFTLDRDRCLASLRAASTAFDSSNGVQVNPRVYYTRWLPTATVLTHSASLIDDDYGGCIPGKSWCNMVFKADGCPQGYMSKKDEHAEGITTAYCCASANAFQSLTTNVYSVYAESSGTLTNPQFTTMAVCQYRWSGDGNLLNPTASLNPLGNQLLALGAIAVTYDKLLSVSSMSTDPSRNATANLLGNTSANTTSSGISNTNQDNRPPENPNAGISTSSSRRDITIGVSVGVVGLIAVCSLIMFFLIRRRRRNRNLLATQDAETKNLNANDNGDVYAKPELDSNPKPEMDGTALSMHEVVPQMAGTPLFEMPDVVDPTRPELETRIAAFEMLGDTERLSTVESQENNSESELIQEEDRRRA</sequence>
<keyword evidence="2" id="KW-1133">Transmembrane helix</keyword>
<feature type="compositionally biased region" description="Polar residues" evidence="1">
    <location>
        <begin position="425"/>
        <end position="436"/>
    </location>
</feature>
<dbReference type="AlphaFoldDB" id="A0A2V1DR13"/>
<organism evidence="3 4">
    <name type="scientific">Periconia macrospinosa</name>
    <dbReference type="NCBI Taxonomy" id="97972"/>
    <lineage>
        <taxon>Eukaryota</taxon>
        <taxon>Fungi</taxon>
        <taxon>Dikarya</taxon>
        <taxon>Ascomycota</taxon>
        <taxon>Pezizomycotina</taxon>
        <taxon>Dothideomycetes</taxon>
        <taxon>Pleosporomycetidae</taxon>
        <taxon>Pleosporales</taxon>
        <taxon>Massarineae</taxon>
        <taxon>Periconiaceae</taxon>
        <taxon>Periconia</taxon>
    </lineage>
</organism>
<reference evidence="3 4" key="1">
    <citation type="journal article" date="2018" name="Sci. Rep.">
        <title>Comparative genomics provides insights into the lifestyle and reveals functional heterogeneity of dark septate endophytic fungi.</title>
        <authorList>
            <person name="Knapp D.G."/>
            <person name="Nemeth J.B."/>
            <person name="Barry K."/>
            <person name="Hainaut M."/>
            <person name="Henrissat B."/>
            <person name="Johnson J."/>
            <person name="Kuo A."/>
            <person name="Lim J.H.P."/>
            <person name="Lipzen A."/>
            <person name="Nolan M."/>
            <person name="Ohm R.A."/>
            <person name="Tamas L."/>
            <person name="Grigoriev I.V."/>
            <person name="Spatafora J.W."/>
            <person name="Nagy L.G."/>
            <person name="Kovacs G.M."/>
        </authorList>
    </citation>
    <scope>NUCLEOTIDE SEQUENCE [LARGE SCALE GENOMIC DNA]</scope>
    <source>
        <strain evidence="3 4">DSE2036</strain>
    </source>
</reference>
<name>A0A2V1DR13_9PLEO</name>
<gene>
    <name evidence="3" type="ORF">DM02DRAFT_628309</name>
</gene>
<keyword evidence="2" id="KW-0812">Transmembrane</keyword>
<feature type="region of interest" description="Disordered" evidence="1">
    <location>
        <begin position="264"/>
        <end position="304"/>
    </location>
</feature>
<dbReference type="Proteomes" id="UP000244855">
    <property type="component" value="Unassembled WGS sequence"/>
</dbReference>
<feature type="transmembrane region" description="Helical" evidence="2">
    <location>
        <begin position="311"/>
        <end position="332"/>
    </location>
</feature>
<feature type="region of interest" description="Disordered" evidence="1">
    <location>
        <begin position="421"/>
        <end position="446"/>
    </location>
</feature>
<evidence type="ECO:0000313" key="3">
    <source>
        <dbReference type="EMBL" id="PVI00708.1"/>
    </source>
</evidence>
<keyword evidence="4" id="KW-1185">Reference proteome</keyword>
<evidence type="ECO:0000256" key="1">
    <source>
        <dbReference type="SAM" id="MobiDB-lite"/>
    </source>
</evidence>
<evidence type="ECO:0000256" key="2">
    <source>
        <dbReference type="SAM" id="Phobius"/>
    </source>
</evidence>
<accession>A0A2V1DR13</accession>